<evidence type="ECO:0000313" key="3">
    <source>
        <dbReference type="EMBL" id="SMD26745.1"/>
    </source>
</evidence>
<sequence length="196" mass="20639">MRALFRKKVTWAVLAVLAVAGAFALWAFQPWKLFTSSTIDEALPVAQTQTEPQAPPPAATTSATTSATSSASAPPSTSTAPAAPKELASGKFVSQEHTTSGTAAVLELPDGQRILRFTGLSSSDGPDLHVWLSDATAGGDWFKYDDGRHVKLGELKATHGNQNYAIPAGTSLDGLRSVVIWCDRFNVAFGSAPLQL</sequence>
<dbReference type="InterPro" id="IPR019545">
    <property type="entry name" value="DM13_domain"/>
</dbReference>
<gene>
    <name evidence="3" type="ORF">SAMN05661093_10331</name>
</gene>
<keyword evidence="4" id="KW-1185">Reference proteome</keyword>
<dbReference type="RefSeq" id="WP_084434431.1">
    <property type="nucleotide sequence ID" value="NZ_FWXV01000016.1"/>
</dbReference>
<feature type="region of interest" description="Disordered" evidence="1">
    <location>
        <begin position="46"/>
        <end position="85"/>
    </location>
</feature>
<evidence type="ECO:0000313" key="4">
    <source>
        <dbReference type="Proteomes" id="UP000192674"/>
    </source>
</evidence>
<dbReference type="OrthoDB" id="4751481at2"/>
<evidence type="ECO:0000259" key="2">
    <source>
        <dbReference type="PROSITE" id="PS51549"/>
    </source>
</evidence>
<protein>
    <submittedName>
        <fullName evidence="3">Electron transfer DM13</fullName>
    </submittedName>
</protein>
<dbReference type="Proteomes" id="UP000192674">
    <property type="component" value="Unassembled WGS sequence"/>
</dbReference>
<organism evidence="3 4">
    <name type="scientific">Kibdelosporangium aridum</name>
    <dbReference type="NCBI Taxonomy" id="2030"/>
    <lineage>
        <taxon>Bacteria</taxon>
        <taxon>Bacillati</taxon>
        <taxon>Actinomycetota</taxon>
        <taxon>Actinomycetes</taxon>
        <taxon>Pseudonocardiales</taxon>
        <taxon>Pseudonocardiaceae</taxon>
        <taxon>Kibdelosporangium</taxon>
    </lineage>
</organism>
<dbReference type="Pfam" id="PF10517">
    <property type="entry name" value="DM13"/>
    <property type="match status" value="1"/>
</dbReference>
<name>A0A1Y5Y9C1_KIBAR</name>
<feature type="domain" description="DM13" evidence="2">
    <location>
        <begin position="85"/>
        <end position="195"/>
    </location>
</feature>
<feature type="compositionally biased region" description="Low complexity" evidence="1">
    <location>
        <begin position="59"/>
        <end position="84"/>
    </location>
</feature>
<dbReference type="PROSITE" id="PS51549">
    <property type="entry name" value="DM13"/>
    <property type="match status" value="1"/>
</dbReference>
<dbReference type="AlphaFoldDB" id="A0A1Y5Y9C1"/>
<reference evidence="3 4" key="1">
    <citation type="submission" date="2017-04" db="EMBL/GenBank/DDBJ databases">
        <authorList>
            <person name="Afonso C.L."/>
            <person name="Miller P.J."/>
            <person name="Scott M.A."/>
            <person name="Spackman E."/>
            <person name="Goraichik I."/>
            <person name="Dimitrov K.M."/>
            <person name="Suarez D.L."/>
            <person name="Swayne D.E."/>
        </authorList>
    </citation>
    <scope>NUCLEOTIDE SEQUENCE [LARGE SCALE GENOMIC DNA]</scope>
    <source>
        <strain evidence="3 4">DSM 43828</strain>
    </source>
</reference>
<evidence type="ECO:0000256" key="1">
    <source>
        <dbReference type="SAM" id="MobiDB-lite"/>
    </source>
</evidence>
<accession>A0A1Y5Y9C1</accession>
<proteinExistence type="predicted"/>
<dbReference type="EMBL" id="FWXV01000016">
    <property type="protein sequence ID" value="SMD26745.1"/>
    <property type="molecule type" value="Genomic_DNA"/>
</dbReference>